<dbReference type="PIRSF" id="PIRSF012526">
    <property type="entry name" value="CYTH_UCP012526"/>
    <property type="match status" value="1"/>
</dbReference>
<gene>
    <name evidence="2" type="ORF">EII38_01440</name>
</gene>
<evidence type="ECO:0000259" key="1">
    <source>
        <dbReference type="PROSITE" id="PS51707"/>
    </source>
</evidence>
<dbReference type="AlphaFoldDB" id="A0A3P1VFA6"/>
<dbReference type="STRING" id="1123309.GCA_000377005_01494"/>
<dbReference type="InterPro" id="IPR009195">
    <property type="entry name" value="Uncharacterised_YjbK"/>
</dbReference>
<dbReference type="Proteomes" id="UP000281771">
    <property type="component" value="Unassembled WGS sequence"/>
</dbReference>
<dbReference type="CDD" id="cd07762">
    <property type="entry name" value="CYTH-like_Pase_1"/>
    <property type="match status" value="1"/>
</dbReference>
<dbReference type="SUPFAM" id="SSF55154">
    <property type="entry name" value="CYTH-like phosphatases"/>
    <property type="match status" value="1"/>
</dbReference>
<dbReference type="SMART" id="SM01118">
    <property type="entry name" value="CYTH"/>
    <property type="match status" value="1"/>
</dbReference>
<sequence>MNQLEIEYKTLLNKAEYIRLLEIFSDTEPVIQTNYYIDTPHLDMKKHRFSLRIRLLPDAGELTLKCPQDVGNMEYNQFLSLEETKDLLETFQLPKGHIHDLVTATQIPISQLQIWGQLTTKRYEKEVSFGLMALDENSYNGKRDYELEVEVKDAEEGKISFDFFLKKHSVKFKYASSKVARAAASLKSAK</sequence>
<protein>
    <submittedName>
        <fullName evidence="2">CYTH domain-containing protein</fullName>
    </submittedName>
</protein>
<comment type="caution">
    <text evidence="2">The sequence shown here is derived from an EMBL/GenBank/DDBJ whole genome shotgun (WGS) entry which is preliminary data.</text>
</comment>
<reference evidence="2 3" key="1">
    <citation type="submission" date="2018-11" db="EMBL/GenBank/DDBJ databases">
        <title>Genomes From Bacteria Associated with the Canine Oral Cavity: a Test Case for Automated Genome-Based Taxonomic Assignment.</title>
        <authorList>
            <person name="Coil D.A."/>
            <person name="Jospin G."/>
            <person name="Darling A.E."/>
            <person name="Wallis C."/>
            <person name="Davis I.J."/>
            <person name="Harris S."/>
            <person name="Eisen J.A."/>
            <person name="Holcombe L.J."/>
            <person name="O'Flynn C."/>
        </authorList>
    </citation>
    <scope>NUCLEOTIDE SEQUENCE [LARGE SCALE GENOMIC DNA]</scope>
    <source>
        <strain evidence="2 3">OH4621_COT-116</strain>
    </source>
</reference>
<dbReference type="InterPro" id="IPR023577">
    <property type="entry name" value="CYTH_domain"/>
</dbReference>
<dbReference type="InterPro" id="IPR033469">
    <property type="entry name" value="CYTH-like_dom_sf"/>
</dbReference>
<organism evidence="2 3">
    <name type="scientific">Streptococcus minor</name>
    <dbReference type="NCBI Taxonomy" id="229549"/>
    <lineage>
        <taxon>Bacteria</taxon>
        <taxon>Bacillati</taxon>
        <taxon>Bacillota</taxon>
        <taxon>Bacilli</taxon>
        <taxon>Lactobacillales</taxon>
        <taxon>Streptococcaceae</taxon>
        <taxon>Streptococcus</taxon>
    </lineage>
</organism>
<evidence type="ECO:0000313" key="3">
    <source>
        <dbReference type="Proteomes" id="UP000281771"/>
    </source>
</evidence>
<dbReference type="PROSITE" id="PS51707">
    <property type="entry name" value="CYTH"/>
    <property type="match status" value="1"/>
</dbReference>
<keyword evidence="3" id="KW-1185">Reference proteome</keyword>
<feature type="domain" description="CYTH" evidence="1">
    <location>
        <begin position="3"/>
        <end position="189"/>
    </location>
</feature>
<proteinExistence type="predicted"/>
<accession>A0A3P1VFA6</accession>
<dbReference type="Gene3D" id="2.40.320.10">
    <property type="entry name" value="Hypothetical Protein Pfu-838710-001"/>
    <property type="match status" value="1"/>
</dbReference>
<dbReference type="RefSeq" id="WP_018167413.1">
    <property type="nucleotide sequence ID" value="NZ_RQZA01000001.1"/>
</dbReference>
<name>A0A3P1VFA6_9STRE</name>
<dbReference type="Pfam" id="PF01928">
    <property type="entry name" value="CYTH"/>
    <property type="match status" value="1"/>
</dbReference>
<dbReference type="EMBL" id="RQZA01000001">
    <property type="protein sequence ID" value="RRD32428.1"/>
    <property type="molecule type" value="Genomic_DNA"/>
</dbReference>
<evidence type="ECO:0000313" key="2">
    <source>
        <dbReference type="EMBL" id="RRD32428.1"/>
    </source>
</evidence>